<organism evidence="2 4">
    <name type="scientific">Adineta steineri</name>
    <dbReference type="NCBI Taxonomy" id="433720"/>
    <lineage>
        <taxon>Eukaryota</taxon>
        <taxon>Metazoa</taxon>
        <taxon>Spiralia</taxon>
        <taxon>Gnathifera</taxon>
        <taxon>Rotifera</taxon>
        <taxon>Eurotatoria</taxon>
        <taxon>Bdelloidea</taxon>
        <taxon>Adinetida</taxon>
        <taxon>Adinetidae</taxon>
        <taxon>Adineta</taxon>
    </lineage>
</organism>
<dbReference type="EMBL" id="CAJNON010000157">
    <property type="protein sequence ID" value="CAF1046791.1"/>
    <property type="molecule type" value="Genomic_DNA"/>
</dbReference>
<accession>A0A814K5E5</accession>
<comment type="caution">
    <text evidence="2">The sequence shown here is derived from an EMBL/GenBank/DDBJ whole genome shotgun (WGS) entry which is preliminary data.</text>
</comment>
<dbReference type="EMBL" id="CAJOAY010000038">
    <property type="protein sequence ID" value="CAF3502061.1"/>
    <property type="molecule type" value="Genomic_DNA"/>
</dbReference>
<evidence type="ECO:0000256" key="1">
    <source>
        <dbReference type="SAM" id="Phobius"/>
    </source>
</evidence>
<proteinExistence type="predicted"/>
<dbReference type="Proteomes" id="UP000663881">
    <property type="component" value="Unassembled WGS sequence"/>
</dbReference>
<name>A0A814K5E5_9BILA</name>
<evidence type="ECO:0000313" key="4">
    <source>
        <dbReference type="Proteomes" id="UP000663891"/>
    </source>
</evidence>
<keyword evidence="1" id="KW-0472">Membrane</keyword>
<dbReference type="AlphaFoldDB" id="A0A814K5E5"/>
<evidence type="ECO:0000313" key="2">
    <source>
        <dbReference type="EMBL" id="CAF1046791.1"/>
    </source>
</evidence>
<feature type="transmembrane region" description="Helical" evidence="1">
    <location>
        <begin position="90"/>
        <end position="115"/>
    </location>
</feature>
<dbReference type="Proteomes" id="UP000663891">
    <property type="component" value="Unassembled WGS sequence"/>
</dbReference>
<dbReference type="OrthoDB" id="10037871at2759"/>
<sequence length="279" mass="29922">MKSYPIQALTNKISLPRKLSGKIAPIQQHQQPPKYDESNLSGTVRSNDFLIKAQAFAPLPPIKPVVKSRKDLENDFQSYHDKRICSVRSAITTFIIIIILFIITGVIIGIAFAVINSQNSSGTANNNNQNSLSTPSTVSVTSSVIIGSQTGSSCSSYTQINDPTRSISTTGLTSSCDNSYIFNSSNGGAWIRFVGSGGTALPTSSPGLNHCGGYLSGWYNNSLPTTTNTIVTGTACFETYSGTCGYAVDISVILCPAFTNYYVFFLPPLNVCNARYCTT</sequence>
<keyword evidence="1" id="KW-1133">Transmembrane helix</keyword>
<keyword evidence="1" id="KW-0812">Transmembrane</keyword>
<reference evidence="2" key="1">
    <citation type="submission" date="2021-02" db="EMBL/GenBank/DDBJ databases">
        <authorList>
            <person name="Nowell W R."/>
        </authorList>
    </citation>
    <scope>NUCLEOTIDE SEQUENCE</scope>
</reference>
<evidence type="ECO:0000313" key="3">
    <source>
        <dbReference type="EMBL" id="CAF3502061.1"/>
    </source>
</evidence>
<protein>
    <submittedName>
        <fullName evidence="2">Uncharacterized protein</fullName>
    </submittedName>
</protein>
<gene>
    <name evidence="3" type="ORF">OKA104_LOCUS1553</name>
    <name evidence="2" type="ORF">VCS650_LOCUS17175</name>
</gene>